<dbReference type="VEuPathDB" id="FungiDB:FOC1_g10013403"/>
<dbReference type="VEuPathDB" id="FungiDB:FOXG_10742"/>
<sequence>MTSFKYKPIGLAGPAFRLLRLLKGDDDTIQCQLFESKLASPEYVRDYAALSYTWGSTYRPCDIMINGSKMTVTKNAYLALRDLRHKEKDRVLWIDALCIDQSNDRERGQQVQQMGSIYSEAERVIIWLGEATYDTDYVMHHMKQLEIEGIKNSSNAQDISDKQWVNIWLAMVHCLRADQKDLLVEGLRSLLRRSWFKRVWIIQEAANARAAEIVCGTKSVSASIFALMPSLLEIAPDLHCQPILDIMPGPLRNSSWWVKKRDLYTLLVKFCKSEATDPRDNIYALLGISSDACDTNLLKANYEKDLQDIIFDTTSFLLNFNELDSPVSRFFDWTLPEFLGNLNALANEVLKCAMIIGHEALVKLLIVRDDVDANIKASSKTPLSWAAENGHEAVVKLLLETGKVDVDSKDNDGRTPLSWAAENGHEAVVKLLLETGKVDVDLKNKYGRTPLSWAAMSGYEAVVKLLLETGKVDVDSKDNDGQTPLSRAAENGHEAVVKLLLETGKVDVDSKDNEGQTPLSWAAENGHEAVVKLLLEAGKVDVDSKDNDGQTPLSRAAARGYAAVVKLLLETGKVDVDSKDNDGRTPLWWAASWEGNEAVIKLLLKTGKVDVDSKDNGGRTPLSGAASWGNEAVIKLLLKTGKVDVDSKDNDGRTPLWWAAENGHEAVVKLLLEAGKVDVDSKDNDGQTPLSRAASWGGNEAVIKLLLETGKVDVDSKDNDGRTPLLRAAENGHEAVVKLLQSFIAT</sequence>
<dbReference type="VEuPathDB" id="FungiDB:FOXG_10972"/>
<dbReference type="Pfam" id="PF13637">
    <property type="entry name" value="Ank_4"/>
    <property type="match status" value="2"/>
</dbReference>
<feature type="repeat" description="ANK" evidence="1">
    <location>
        <begin position="651"/>
        <end position="675"/>
    </location>
</feature>
<dbReference type="InterPro" id="IPR036770">
    <property type="entry name" value="Ankyrin_rpt-contain_sf"/>
</dbReference>
<dbReference type="VEuPathDB" id="FungiDB:HZS61_014915"/>
<dbReference type="Gene3D" id="1.25.40.20">
    <property type="entry name" value="Ankyrin repeat-containing domain"/>
    <property type="match status" value="4"/>
</dbReference>
<dbReference type="PROSITE" id="PS50088">
    <property type="entry name" value="ANK_REPEAT"/>
    <property type="match status" value="10"/>
</dbReference>
<dbReference type="VEuPathDB" id="FungiDB:FOC4_g10004745"/>
<dbReference type="VEuPathDB" id="FungiDB:FOIG_00028"/>
<feature type="repeat" description="ANK" evidence="1">
    <location>
        <begin position="378"/>
        <end position="402"/>
    </location>
</feature>
<comment type="caution">
    <text evidence="3">The sequence shown here is derived from an EMBL/GenBank/DDBJ whole genome shotgun (WGS) entry which is preliminary data.</text>
</comment>
<feature type="repeat" description="ANK" evidence="1">
    <location>
        <begin position="480"/>
        <end position="504"/>
    </location>
</feature>
<dbReference type="SUPFAM" id="SSF48403">
    <property type="entry name" value="Ankyrin repeat"/>
    <property type="match status" value="1"/>
</dbReference>
<keyword evidence="1" id="KW-0040">ANK repeat</keyword>
<feature type="repeat" description="ANK" evidence="1">
    <location>
        <begin position="514"/>
        <end position="538"/>
    </location>
</feature>
<dbReference type="PANTHER" id="PTHR24118:SF99">
    <property type="entry name" value="POTE ANKYRIN DOMAIN FAMILY MEMBER 3C-RELATED"/>
    <property type="match status" value="1"/>
</dbReference>
<dbReference type="EMBL" id="MRCX01000419">
    <property type="protein sequence ID" value="RKK65448.1"/>
    <property type="molecule type" value="Genomic_DNA"/>
</dbReference>
<dbReference type="InterPro" id="IPR010730">
    <property type="entry name" value="HET"/>
</dbReference>
<dbReference type="VEuPathDB" id="FungiDB:FOC4_g10007489"/>
<dbReference type="Proteomes" id="UP000285084">
    <property type="component" value="Unassembled WGS sequence"/>
</dbReference>
<evidence type="ECO:0000256" key="1">
    <source>
        <dbReference type="PROSITE-ProRule" id="PRU00023"/>
    </source>
</evidence>
<protein>
    <recommendedName>
        <fullName evidence="2">Heterokaryon incompatibility domain-containing protein</fullName>
    </recommendedName>
</protein>
<dbReference type="VEuPathDB" id="FungiDB:FOC1_g10002781"/>
<feature type="repeat" description="ANK" evidence="1">
    <location>
        <begin position="446"/>
        <end position="470"/>
    </location>
</feature>
<dbReference type="VEuPathDB" id="FungiDB:FOMG_07544"/>
<feature type="domain" description="Heterokaryon incompatibility" evidence="2">
    <location>
        <begin position="47"/>
        <end position="204"/>
    </location>
</feature>
<dbReference type="AlphaFoldDB" id="A0A420MBM1"/>
<feature type="repeat" description="ANK" evidence="1">
    <location>
        <begin position="720"/>
        <end position="746"/>
    </location>
</feature>
<dbReference type="Pfam" id="PF12796">
    <property type="entry name" value="Ank_2"/>
    <property type="match status" value="2"/>
</dbReference>
<dbReference type="VEuPathDB" id="FungiDB:FOMG_16410"/>
<dbReference type="Pfam" id="PF06985">
    <property type="entry name" value="HET"/>
    <property type="match status" value="1"/>
</dbReference>
<feature type="repeat" description="ANK" evidence="1">
    <location>
        <begin position="617"/>
        <end position="641"/>
    </location>
</feature>
<reference evidence="3 4" key="1">
    <citation type="journal article" date="2018" name="Sci. Rep.">
        <title>Characterisation of pathogen-specific regions and novel effector candidates in Fusarium oxysporum f. sp. cepae.</title>
        <authorList>
            <person name="Armitage A.D."/>
            <person name="Taylor A."/>
            <person name="Sobczyk M.K."/>
            <person name="Baxter L."/>
            <person name="Greenfield B.P."/>
            <person name="Bates H.J."/>
            <person name="Wilson F."/>
            <person name="Jackson A.C."/>
            <person name="Ott S."/>
            <person name="Harrison R.J."/>
            <person name="Clarkson J.P."/>
        </authorList>
    </citation>
    <scope>NUCLEOTIDE SEQUENCE [LARGE SCALE GENOMIC DNA]</scope>
    <source>
        <strain evidence="3 4">Fo_A13</strain>
    </source>
</reference>
<dbReference type="VEuPathDB" id="FungiDB:FOIG_09576"/>
<proteinExistence type="predicted"/>
<dbReference type="VEuPathDB" id="FungiDB:FOZG_00197"/>
<dbReference type="PANTHER" id="PTHR24118">
    <property type="entry name" value="POTE ANKYRIN DOMAIN"/>
    <property type="match status" value="1"/>
</dbReference>
<feature type="repeat" description="ANK" evidence="1">
    <location>
        <begin position="548"/>
        <end position="572"/>
    </location>
</feature>
<accession>A0A420MBM1</accession>
<evidence type="ECO:0000313" key="4">
    <source>
        <dbReference type="Proteomes" id="UP000285084"/>
    </source>
</evidence>
<dbReference type="VEuPathDB" id="FungiDB:HZS61_007353"/>
<dbReference type="SMART" id="SM00248">
    <property type="entry name" value="ANK"/>
    <property type="match status" value="12"/>
</dbReference>
<feature type="repeat" description="ANK" evidence="1">
    <location>
        <begin position="685"/>
        <end position="710"/>
    </location>
</feature>
<dbReference type="Pfam" id="PF00023">
    <property type="entry name" value="Ank"/>
    <property type="match status" value="1"/>
</dbReference>
<evidence type="ECO:0000313" key="3">
    <source>
        <dbReference type="EMBL" id="RKK65448.1"/>
    </source>
</evidence>
<dbReference type="PROSITE" id="PS50297">
    <property type="entry name" value="ANK_REP_REGION"/>
    <property type="match status" value="10"/>
</dbReference>
<dbReference type="VEuPathDB" id="FungiDB:FOXG_14284"/>
<organism evidence="3 4">
    <name type="scientific">Fusarium oxysporum</name>
    <name type="common">Fusarium vascular wilt</name>
    <dbReference type="NCBI Taxonomy" id="5507"/>
    <lineage>
        <taxon>Eukaryota</taxon>
        <taxon>Fungi</taxon>
        <taxon>Dikarya</taxon>
        <taxon>Ascomycota</taxon>
        <taxon>Pezizomycotina</taxon>
        <taxon>Sordariomycetes</taxon>
        <taxon>Hypocreomycetidae</taxon>
        <taxon>Hypocreales</taxon>
        <taxon>Nectriaceae</taxon>
        <taxon>Fusarium</taxon>
        <taxon>Fusarium oxysporum species complex</taxon>
    </lineage>
</organism>
<feature type="repeat" description="ANK" evidence="1">
    <location>
        <begin position="412"/>
        <end position="436"/>
    </location>
</feature>
<dbReference type="VEuPathDB" id="FungiDB:FOZG_13637"/>
<name>A0A420MBM1_FUSOX</name>
<dbReference type="InterPro" id="IPR002110">
    <property type="entry name" value="Ankyrin_rpt"/>
</dbReference>
<dbReference type="VEuPathDB" id="FungiDB:FOMG_00191"/>
<evidence type="ECO:0000259" key="2">
    <source>
        <dbReference type="Pfam" id="PF06985"/>
    </source>
</evidence>
<gene>
    <name evidence="3" type="ORF">BFJ69_g16277</name>
</gene>